<evidence type="ECO:0000313" key="2">
    <source>
        <dbReference type="Proteomes" id="UP001234581"/>
    </source>
</evidence>
<sequence>MRRNYAWSNAGDPAHVHVPILRAPSTTLLAAVSNVGLIEVAMNVCPKNDGEKGTKKPVKKGTTSIDFLGFVNLVMDQLDARG</sequence>
<name>A0AAD7UPL1_9FUNG</name>
<comment type="caution">
    <text evidence="1">The sequence shown here is derived from an EMBL/GenBank/DDBJ whole genome shotgun (WGS) entry which is preliminary data.</text>
</comment>
<proteinExistence type="predicted"/>
<reference evidence="1 2" key="1">
    <citation type="submission" date="2023-03" db="EMBL/GenBank/DDBJ databases">
        <title>Genome sequence of Lichtheimia ornata CBS 291.66.</title>
        <authorList>
            <person name="Mohabir J.T."/>
            <person name="Shea T.P."/>
            <person name="Kurbessoian T."/>
            <person name="Berby B."/>
            <person name="Fontaine J."/>
            <person name="Livny J."/>
            <person name="Gnirke A."/>
            <person name="Stajich J.E."/>
            <person name="Cuomo C.A."/>
        </authorList>
    </citation>
    <scope>NUCLEOTIDE SEQUENCE [LARGE SCALE GENOMIC DNA]</scope>
    <source>
        <strain evidence="1">CBS 291.66</strain>
    </source>
</reference>
<dbReference type="GeneID" id="83220525"/>
<protein>
    <submittedName>
        <fullName evidence="1">Uncharacterized protein</fullName>
    </submittedName>
</protein>
<dbReference type="AlphaFoldDB" id="A0AAD7UPL1"/>
<accession>A0AAD7UPL1</accession>
<keyword evidence="2" id="KW-1185">Reference proteome</keyword>
<dbReference type="RefSeq" id="XP_058336164.1">
    <property type="nucleotide sequence ID" value="XM_058493070.1"/>
</dbReference>
<dbReference type="Proteomes" id="UP001234581">
    <property type="component" value="Unassembled WGS sequence"/>
</dbReference>
<evidence type="ECO:0000313" key="1">
    <source>
        <dbReference type="EMBL" id="KAJ8651249.1"/>
    </source>
</evidence>
<organism evidence="1 2">
    <name type="scientific">Lichtheimia ornata</name>
    <dbReference type="NCBI Taxonomy" id="688661"/>
    <lineage>
        <taxon>Eukaryota</taxon>
        <taxon>Fungi</taxon>
        <taxon>Fungi incertae sedis</taxon>
        <taxon>Mucoromycota</taxon>
        <taxon>Mucoromycotina</taxon>
        <taxon>Mucoromycetes</taxon>
        <taxon>Mucorales</taxon>
        <taxon>Lichtheimiaceae</taxon>
        <taxon>Lichtheimia</taxon>
    </lineage>
</organism>
<dbReference type="EMBL" id="JARTCD010000385">
    <property type="protein sequence ID" value="KAJ8651249.1"/>
    <property type="molecule type" value="Genomic_DNA"/>
</dbReference>
<gene>
    <name evidence="1" type="ORF">O0I10_013273</name>
</gene>